<dbReference type="EMBL" id="DSBX01000028">
    <property type="protein sequence ID" value="HDQ98843.1"/>
    <property type="molecule type" value="Genomic_DNA"/>
</dbReference>
<sequence>MPPRLRLDVERSIEISYARLSERIGCGLMLASLPKYDSSDALNAIMENYGCDKVFADKAARKILENNALLRTFHENAFIQKLPIRRNFYDVYSQRDIWLAYDPRQKLAWFLGNGENRVALGNYHRDALLLGLKPHGVLLTGSTVRLSAIGWQNLCDLISDKFLDAHREIERVEVMGLVAGVRWRPPVLGIGSSFLNFQDQERIKAAAEAALRGENGGVVEG</sequence>
<protein>
    <submittedName>
        <fullName evidence="1">Uncharacterized protein</fullName>
    </submittedName>
</protein>
<evidence type="ECO:0000313" key="1">
    <source>
        <dbReference type="EMBL" id="HDQ98843.1"/>
    </source>
</evidence>
<comment type="caution">
    <text evidence="1">The sequence shown here is derived from an EMBL/GenBank/DDBJ whole genome shotgun (WGS) entry which is preliminary data.</text>
</comment>
<proteinExistence type="predicted"/>
<gene>
    <name evidence="1" type="ORF">ENN51_00950</name>
</gene>
<dbReference type="Proteomes" id="UP000885672">
    <property type="component" value="Unassembled WGS sequence"/>
</dbReference>
<name>A0A7V0XEA9_UNCW3</name>
<organism evidence="1">
    <name type="scientific">candidate division WOR-3 bacterium</name>
    <dbReference type="NCBI Taxonomy" id="2052148"/>
    <lineage>
        <taxon>Bacteria</taxon>
        <taxon>Bacteria division WOR-3</taxon>
    </lineage>
</organism>
<accession>A0A7V0XEA9</accession>
<reference evidence="1" key="1">
    <citation type="journal article" date="2020" name="mSystems">
        <title>Genome- and Community-Level Interaction Insights into Carbon Utilization and Element Cycling Functions of Hydrothermarchaeota in Hydrothermal Sediment.</title>
        <authorList>
            <person name="Zhou Z."/>
            <person name="Liu Y."/>
            <person name="Xu W."/>
            <person name="Pan J."/>
            <person name="Luo Z.H."/>
            <person name="Li M."/>
        </authorList>
    </citation>
    <scope>NUCLEOTIDE SEQUENCE [LARGE SCALE GENOMIC DNA]</scope>
    <source>
        <strain evidence="1">SpSt-1182</strain>
    </source>
</reference>
<dbReference type="AlphaFoldDB" id="A0A7V0XEA9"/>